<feature type="transmembrane region" description="Helical" evidence="6">
    <location>
        <begin position="588"/>
        <end position="605"/>
    </location>
</feature>
<dbReference type="Gene3D" id="1.10.640.10">
    <property type="entry name" value="Haem peroxidase domain superfamily, animal type"/>
    <property type="match status" value="1"/>
</dbReference>
<dbReference type="PRINTS" id="PR00457">
    <property type="entry name" value="ANPEROXIDASE"/>
</dbReference>
<dbReference type="AlphaFoldDB" id="A0A7S3QAQ8"/>
<dbReference type="InterPro" id="IPR010255">
    <property type="entry name" value="Haem_peroxidase_sf"/>
</dbReference>
<evidence type="ECO:0000256" key="4">
    <source>
        <dbReference type="ARBA" id="ARBA00023004"/>
    </source>
</evidence>
<gene>
    <name evidence="7" type="ORF">CDEB00056_LOCUS16171</name>
</gene>
<evidence type="ECO:0000256" key="1">
    <source>
        <dbReference type="ARBA" id="ARBA00022723"/>
    </source>
</evidence>
<dbReference type="GO" id="GO:0004601">
    <property type="term" value="F:peroxidase activity"/>
    <property type="evidence" value="ECO:0007669"/>
    <property type="project" value="InterPro"/>
</dbReference>
<organism evidence="7">
    <name type="scientific">Chaetoceros debilis</name>
    <dbReference type="NCBI Taxonomy" id="122233"/>
    <lineage>
        <taxon>Eukaryota</taxon>
        <taxon>Sar</taxon>
        <taxon>Stramenopiles</taxon>
        <taxon>Ochrophyta</taxon>
        <taxon>Bacillariophyta</taxon>
        <taxon>Coscinodiscophyceae</taxon>
        <taxon>Chaetocerotophycidae</taxon>
        <taxon>Chaetocerotales</taxon>
        <taxon>Chaetocerotaceae</taxon>
        <taxon>Chaetoceros</taxon>
    </lineage>
</organism>
<dbReference type="Pfam" id="PF03098">
    <property type="entry name" value="An_peroxidase"/>
    <property type="match status" value="1"/>
</dbReference>
<keyword evidence="4 5" id="KW-0408">Iron</keyword>
<reference evidence="7" key="1">
    <citation type="submission" date="2021-01" db="EMBL/GenBank/DDBJ databases">
        <authorList>
            <person name="Corre E."/>
            <person name="Pelletier E."/>
            <person name="Niang G."/>
            <person name="Scheremetjew M."/>
            <person name="Finn R."/>
            <person name="Kale V."/>
            <person name="Holt S."/>
            <person name="Cochrane G."/>
            <person name="Meng A."/>
            <person name="Brown T."/>
            <person name="Cohen L."/>
        </authorList>
    </citation>
    <scope>NUCLEOTIDE SEQUENCE</scope>
    <source>
        <strain evidence="7">MM31A-1</strain>
    </source>
</reference>
<evidence type="ECO:0000313" key="7">
    <source>
        <dbReference type="EMBL" id="CAE0471318.1"/>
    </source>
</evidence>
<dbReference type="GO" id="GO:0004666">
    <property type="term" value="F:prostaglandin-endoperoxide synthase activity"/>
    <property type="evidence" value="ECO:0007669"/>
    <property type="project" value="TreeGrafter"/>
</dbReference>
<keyword evidence="6" id="KW-1133">Transmembrane helix</keyword>
<proteinExistence type="predicted"/>
<dbReference type="EMBL" id="HBIO01021023">
    <property type="protein sequence ID" value="CAE0471318.1"/>
    <property type="molecule type" value="Transcribed_RNA"/>
</dbReference>
<evidence type="ECO:0000256" key="2">
    <source>
        <dbReference type="ARBA" id="ARBA00022964"/>
    </source>
</evidence>
<dbReference type="PANTHER" id="PTHR11903">
    <property type="entry name" value="PROSTAGLANDIN G/H SYNTHASE"/>
    <property type="match status" value="1"/>
</dbReference>
<keyword evidence="6" id="KW-0812">Transmembrane</keyword>
<dbReference type="SUPFAM" id="SSF48113">
    <property type="entry name" value="Heme-dependent peroxidases"/>
    <property type="match status" value="1"/>
</dbReference>
<dbReference type="InterPro" id="IPR050783">
    <property type="entry name" value="Oxylipin_biosynth_metab"/>
</dbReference>
<keyword evidence="2" id="KW-0223">Dioxygenase</keyword>
<evidence type="ECO:0000256" key="3">
    <source>
        <dbReference type="ARBA" id="ARBA00023002"/>
    </source>
</evidence>
<keyword evidence="5" id="KW-0349">Heme</keyword>
<evidence type="ECO:0000256" key="5">
    <source>
        <dbReference type="PIRSR" id="PIRSR619791-2"/>
    </source>
</evidence>
<keyword evidence="3" id="KW-0560">Oxidoreductase</keyword>
<dbReference type="GO" id="GO:0006979">
    <property type="term" value="P:response to oxidative stress"/>
    <property type="evidence" value="ECO:0007669"/>
    <property type="project" value="InterPro"/>
</dbReference>
<evidence type="ECO:0000256" key="6">
    <source>
        <dbReference type="SAM" id="Phobius"/>
    </source>
</evidence>
<dbReference type="PANTHER" id="PTHR11903:SF39">
    <property type="entry name" value="PROSTAGLANDIN G_H SYNTHASE 2-LIKE"/>
    <property type="match status" value="1"/>
</dbReference>
<dbReference type="GO" id="GO:0046872">
    <property type="term" value="F:metal ion binding"/>
    <property type="evidence" value="ECO:0007669"/>
    <property type="project" value="UniProtKB-KW"/>
</dbReference>
<dbReference type="InterPro" id="IPR019791">
    <property type="entry name" value="Haem_peroxidase_animal"/>
</dbReference>
<keyword evidence="1 5" id="KW-0479">Metal-binding</keyword>
<dbReference type="PROSITE" id="PS50292">
    <property type="entry name" value="PEROXIDASE_3"/>
    <property type="match status" value="1"/>
</dbReference>
<dbReference type="InterPro" id="IPR037120">
    <property type="entry name" value="Haem_peroxidase_sf_animal"/>
</dbReference>
<evidence type="ECO:0008006" key="8">
    <source>
        <dbReference type="Google" id="ProtNLM"/>
    </source>
</evidence>
<sequence>MTKQAVLLSDRAKGKPLPAGSLNYVDCSSNMTRFTSNVKNQAISTLLKVPVLGKQLNRIASGKAASSGTNRPFDLSCKSDYTSYESLTDYTYYGRHLPSADQEWLDNLPPIEKVAELFKRKKDANNNEEQTMCIKSTMLFPTFAQHLIDSFIDTVYHYDDDGNVVFDWKRTETPHDIGLLTLYGKTIPETKQLRKQSETSGEKGKLKSQLVNGEEWAPFLYDSNGKVKEEFNKLPVPQGIDGKMYAARPQVRAKLKESIFAFGGSRTNLTPNISAWNTLLLREHNRIAGLIEEENPTWDDERVFQTARNCTLVIYLRLVIEEYINHITAYGVDFEIEPEKWMWDAPWYKRNWISAEFAVLYRWHAVIPSLMKWGKNTHTTMEYLFSNNLLLSDDGMKGNLRDCFHNICDHRATNMQLHNSEGGFMVGRDKSALEMSRSCKLRSFSEYCGYLGTPAPESFADITQDKDLQKELKDVYGEVKNVEFWTGLIAKDHSCEAIMSAELTKFVANDAFNQALTHPLLSEHVFNATVGEKVFSKVGYALCCEVPSIADILQRNSEGGADFDKAKPLITMTDPEYEIPLCTVTKQILHVIFVVILAIAVAALLQ</sequence>
<protein>
    <recommendedName>
        <fullName evidence="8">Prostaglandin-endoperoxide synthase</fullName>
    </recommendedName>
</protein>
<keyword evidence="6" id="KW-0472">Membrane</keyword>
<accession>A0A7S3QAQ8</accession>
<name>A0A7S3QAQ8_9STRA</name>
<dbReference type="GO" id="GO:0020037">
    <property type="term" value="F:heme binding"/>
    <property type="evidence" value="ECO:0007669"/>
    <property type="project" value="InterPro"/>
</dbReference>
<feature type="binding site" description="axial binding residue" evidence="5">
    <location>
        <position position="364"/>
    </location>
    <ligand>
        <name>heme b</name>
        <dbReference type="ChEBI" id="CHEBI:60344"/>
    </ligand>
    <ligandPart>
        <name>Fe</name>
        <dbReference type="ChEBI" id="CHEBI:18248"/>
    </ligandPart>
</feature>
<dbReference type="GO" id="GO:0005737">
    <property type="term" value="C:cytoplasm"/>
    <property type="evidence" value="ECO:0007669"/>
    <property type="project" value="TreeGrafter"/>
</dbReference>
<dbReference type="GO" id="GO:0016702">
    <property type="term" value="F:oxidoreductase activity, acting on single donors with incorporation of molecular oxygen, incorporation of two atoms of oxygen"/>
    <property type="evidence" value="ECO:0007669"/>
    <property type="project" value="TreeGrafter"/>
</dbReference>
<dbReference type="GO" id="GO:0006631">
    <property type="term" value="P:fatty acid metabolic process"/>
    <property type="evidence" value="ECO:0007669"/>
    <property type="project" value="UniProtKB-ARBA"/>
</dbReference>